<organism evidence="3 4">
    <name type="scientific">Tanacetum coccineum</name>
    <dbReference type="NCBI Taxonomy" id="301880"/>
    <lineage>
        <taxon>Eukaryota</taxon>
        <taxon>Viridiplantae</taxon>
        <taxon>Streptophyta</taxon>
        <taxon>Embryophyta</taxon>
        <taxon>Tracheophyta</taxon>
        <taxon>Spermatophyta</taxon>
        <taxon>Magnoliopsida</taxon>
        <taxon>eudicotyledons</taxon>
        <taxon>Gunneridae</taxon>
        <taxon>Pentapetalae</taxon>
        <taxon>asterids</taxon>
        <taxon>campanulids</taxon>
        <taxon>Asterales</taxon>
        <taxon>Asteraceae</taxon>
        <taxon>Asteroideae</taxon>
        <taxon>Anthemideae</taxon>
        <taxon>Anthemidinae</taxon>
        <taxon>Tanacetum</taxon>
    </lineage>
</organism>
<dbReference type="EMBL" id="BQNB010011979">
    <property type="protein sequence ID" value="GJS97629.1"/>
    <property type="molecule type" value="Genomic_DNA"/>
</dbReference>
<reference evidence="3" key="1">
    <citation type="journal article" date="2022" name="Int. J. Mol. Sci.">
        <title>Draft Genome of Tanacetum Coccineum: Genomic Comparison of Closely Related Tanacetum-Family Plants.</title>
        <authorList>
            <person name="Yamashiro T."/>
            <person name="Shiraishi A."/>
            <person name="Nakayama K."/>
            <person name="Satake H."/>
        </authorList>
    </citation>
    <scope>NUCLEOTIDE SEQUENCE</scope>
</reference>
<evidence type="ECO:0000256" key="2">
    <source>
        <dbReference type="SAM" id="MobiDB-lite"/>
    </source>
</evidence>
<feature type="region of interest" description="Disordered" evidence="2">
    <location>
        <begin position="394"/>
        <end position="440"/>
    </location>
</feature>
<feature type="compositionally biased region" description="Basic and acidic residues" evidence="2">
    <location>
        <begin position="37"/>
        <end position="51"/>
    </location>
</feature>
<feature type="coiled-coil region" evidence="1">
    <location>
        <begin position="253"/>
        <end position="287"/>
    </location>
</feature>
<evidence type="ECO:0000313" key="4">
    <source>
        <dbReference type="Proteomes" id="UP001151760"/>
    </source>
</evidence>
<evidence type="ECO:0000256" key="1">
    <source>
        <dbReference type="SAM" id="Coils"/>
    </source>
</evidence>
<keyword evidence="4" id="KW-1185">Reference proteome</keyword>
<sequence length="618" mass="71835">MAYNFSSLRSKFKMVSSVVHVISILSRSLLFEEEVDPERRGEDSMEYHDDLTDFVPPTPHDSPLSGGNTPGSDEGRMELIQELMETCTSLTKRVLALEEAKTAQDRVITRLKLRVKRLEKKRKARTPQPMKRRLFKGRVETSTDKSLVIIEDKGSGEKSGSTADQVSTARSEVSVVSVHVNVSAATPSTPPTITTIFDEEEPPRLNRSTTTLQPLLTIDSKDKGKGVLVEEEPEKPVKVKRKDQGLAQIESDAELAQRLHGEELAELDRAQKERQKQEEATSAALAKEFDEIQARIDVDHELAVRLTHEEQEKYTIEERARFLVEFFERRKKQLAAERAEAIRNKPPTRTQVRNKMITYLKHMGMYTHQQLEYKNFEEVQKLYEREKKWIDDFKPIDDDSQQQAESTKKRPRADSEEESSKKQKLEEDNDAEKEELRDSMDVVPRDDVAIDVESLATKYPIVDWKTHILNENMMYYQIIRADGSSKNYKIFSEMLDDFDRQDVIDLHRLVNERYETTSPEGYDLLLWGDLKTLFEPNEEDEIWKNQQDYNLISWRLFDSCGVHVLLMNTGDAILMMIEKKYPLTQEILSRMLNRRLEVDYESEMAFELLRFTRSQLQK</sequence>
<feature type="compositionally biased region" description="Basic and acidic residues" evidence="2">
    <location>
        <begin position="406"/>
        <end position="426"/>
    </location>
</feature>
<comment type="caution">
    <text evidence="3">The sequence shown here is derived from an EMBL/GenBank/DDBJ whole genome shotgun (WGS) entry which is preliminary data.</text>
</comment>
<proteinExistence type="predicted"/>
<reference evidence="3" key="2">
    <citation type="submission" date="2022-01" db="EMBL/GenBank/DDBJ databases">
        <authorList>
            <person name="Yamashiro T."/>
            <person name="Shiraishi A."/>
            <person name="Satake H."/>
            <person name="Nakayama K."/>
        </authorList>
    </citation>
    <scope>NUCLEOTIDE SEQUENCE</scope>
</reference>
<accession>A0ABQ5A4S0</accession>
<name>A0ABQ5A4S0_9ASTR</name>
<dbReference type="Proteomes" id="UP001151760">
    <property type="component" value="Unassembled WGS sequence"/>
</dbReference>
<gene>
    <name evidence="3" type="ORF">Tco_0804597</name>
</gene>
<keyword evidence="1" id="KW-0175">Coiled coil</keyword>
<evidence type="ECO:0000313" key="3">
    <source>
        <dbReference type="EMBL" id="GJS97629.1"/>
    </source>
</evidence>
<protein>
    <submittedName>
        <fullName evidence="3">Uncharacterized protein</fullName>
    </submittedName>
</protein>
<feature type="region of interest" description="Disordered" evidence="2">
    <location>
        <begin position="37"/>
        <end position="74"/>
    </location>
</feature>